<feature type="region of interest" description="Disordered" evidence="1">
    <location>
        <begin position="94"/>
        <end position="136"/>
    </location>
</feature>
<gene>
    <name evidence="2" type="ORF">PHJA_000875400</name>
</gene>
<evidence type="ECO:0008006" key="4">
    <source>
        <dbReference type="Google" id="ProtNLM"/>
    </source>
</evidence>
<feature type="compositionally biased region" description="Basic and acidic residues" evidence="1">
    <location>
        <begin position="94"/>
        <end position="108"/>
    </location>
</feature>
<dbReference type="GO" id="GO:0010115">
    <property type="term" value="P:regulation of abscisic acid biosynthetic process"/>
    <property type="evidence" value="ECO:0007669"/>
    <property type="project" value="InterPro"/>
</dbReference>
<dbReference type="PANTHER" id="PTHR35098">
    <property type="entry name" value="EXPRESSED PROTEIN"/>
    <property type="match status" value="1"/>
</dbReference>
<dbReference type="AlphaFoldDB" id="A0A830BIV5"/>
<evidence type="ECO:0000313" key="2">
    <source>
        <dbReference type="EMBL" id="GFP87317.1"/>
    </source>
</evidence>
<dbReference type="PANTHER" id="PTHR35098:SF1">
    <property type="entry name" value="NODULIN-RELATED PROTEIN 2"/>
    <property type="match status" value="1"/>
</dbReference>
<sequence>MDFLSNLAKKDEPNKPGDPTNPNHQLHSTKSDLIHSAKVVADVAQAHLRHEPAKYDKAEVAGATADLLDAASQYGKLDEKGIGKYVDKAEDYLRHLNDGSHPDGKPGDQKTAGNTKATAGGEEHSGGGEGFSKGDFLKNMAGDFLKK</sequence>
<accession>A0A830BIV5</accession>
<feature type="region of interest" description="Disordered" evidence="1">
    <location>
        <begin position="1"/>
        <end position="32"/>
    </location>
</feature>
<evidence type="ECO:0000313" key="3">
    <source>
        <dbReference type="Proteomes" id="UP000653305"/>
    </source>
</evidence>
<reference evidence="2" key="1">
    <citation type="submission" date="2020-07" db="EMBL/GenBank/DDBJ databases">
        <title>Ethylene signaling mediates host invasion by parasitic plants.</title>
        <authorList>
            <person name="Yoshida S."/>
        </authorList>
    </citation>
    <scope>NUCLEOTIDE SEQUENCE</scope>
    <source>
        <strain evidence="2">Okayama</strain>
    </source>
</reference>
<dbReference type="EMBL" id="BMAC01000142">
    <property type="protein sequence ID" value="GFP87317.1"/>
    <property type="molecule type" value="Genomic_DNA"/>
</dbReference>
<evidence type="ECO:0000256" key="1">
    <source>
        <dbReference type="SAM" id="MobiDB-lite"/>
    </source>
</evidence>
<name>A0A830BIV5_9LAMI</name>
<dbReference type="InterPro" id="IPR040294">
    <property type="entry name" value="Nodulin-rel_1/2"/>
</dbReference>
<dbReference type="GO" id="GO:0009408">
    <property type="term" value="P:response to heat"/>
    <property type="evidence" value="ECO:0007669"/>
    <property type="project" value="InterPro"/>
</dbReference>
<protein>
    <recommendedName>
        <fullName evidence="4">Nodulin-related protein 1</fullName>
    </recommendedName>
</protein>
<proteinExistence type="predicted"/>
<dbReference type="Proteomes" id="UP000653305">
    <property type="component" value="Unassembled WGS sequence"/>
</dbReference>
<comment type="caution">
    <text evidence="2">The sequence shown here is derived from an EMBL/GenBank/DDBJ whole genome shotgun (WGS) entry which is preliminary data.</text>
</comment>
<organism evidence="2 3">
    <name type="scientific">Phtheirospermum japonicum</name>
    <dbReference type="NCBI Taxonomy" id="374723"/>
    <lineage>
        <taxon>Eukaryota</taxon>
        <taxon>Viridiplantae</taxon>
        <taxon>Streptophyta</taxon>
        <taxon>Embryophyta</taxon>
        <taxon>Tracheophyta</taxon>
        <taxon>Spermatophyta</taxon>
        <taxon>Magnoliopsida</taxon>
        <taxon>eudicotyledons</taxon>
        <taxon>Gunneridae</taxon>
        <taxon>Pentapetalae</taxon>
        <taxon>asterids</taxon>
        <taxon>lamiids</taxon>
        <taxon>Lamiales</taxon>
        <taxon>Orobanchaceae</taxon>
        <taxon>Orobanchaceae incertae sedis</taxon>
        <taxon>Phtheirospermum</taxon>
    </lineage>
</organism>
<keyword evidence="3" id="KW-1185">Reference proteome</keyword>
<dbReference type="OrthoDB" id="695806at2759"/>